<dbReference type="EMBL" id="BGZK01000471">
    <property type="protein sequence ID" value="GBP45749.1"/>
    <property type="molecule type" value="Genomic_DNA"/>
</dbReference>
<dbReference type="AlphaFoldDB" id="A0A4C1W5G0"/>
<dbReference type="Proteomes" id="UP000299102">
    <property type="component" value="Unassembled WGS sequence"/>
</dbReference>
<organism evidence="2 3">
    <name type="scientific">Eumeta variegata</name>
    <name type="common">Bagworm moth</name>
    <name type="synonym">Eumeta japonica</name>
    <dbReference type="NCBI Taxonomy" id="151549"/>
    <lineage>
        <taxon>Eukaryota</taxon>
        <taxon>Metazoa</taxon>
        <taxon>Ecdysozoa</taxon>
        <taxon>Arthropoda</taxon>
        <taxon>Hexapoda</taxon>
        <taxon>Insecta</taxon>
        <taxon>Pterygota</taxon>
        <taxon>Neoptera</taxon>
        <taxon>Endopterygota</taxon>
        <taxon>Lepidoptera</taxon>
        <taxon>Glossata</taxon>
        <taxon>Ditrysia</taxon>
        <taxon>Tineoidea</taxon>
        <taxon>Psychidae</taxon>
        <taxon>Oiketicinae</taxon>
        <taxon>Eumeta</taxon>
    </lineage>
</organism>
<keyword evidence="3" id="KW-1185">Reference proteome</keyword>
<evidence type="ECO:0000256" key="1">
    <source>
        <dbReference type="SAM" id="MobiDB-lite"/>
    </source>
</evidence>
<name>A0A4C1W5G0_EUMVA</name>
<sequence>MTRLGLGDAFSEAKSTPVTPAPQSLLRPSRNDAPAHRGARPHSSLRRCCVREPLQPHPASLAFSGALAGSKAPCSAGEKQDIPEEPGPRCEHMMSWRIQISRSERAGIIKATRTSGADRPSVLSEARESVARLDLKSHRSVSPLRWSDTNSVTTSRDGESLASELPSGVSVCWRMLTRYP</sequence>
<comment type="caution">
    <text evidence="2">The sequence shown here is derived from an EMBL/GenBank/DDBJ whole genome shotgun (WGS) entry which is preliminary data.</text>
</comment>
<feature type="compositionally biased region" description="Polar residues" evidence="1">
    <location>
        <begin position="13"/>
        <end position="22"/>
    </location>
</feature>
<gene>
    <name evidence="2" type="ORF">EVAR_76054_1</name>
</gene>
<feature type="region of interest" description="Disordered" evidence="1">
    <location>
        <begin position="1"/>
        <end position="46"/>
    </location>
</feature>
<feature type="region of interest" description="Disordered" evidence="1">
    <location>
        <begin position="60"/>
        <end position="89"/>
    </location>
</feature>
<evidence type="ECO:0000313" key="3">
    <source>
        <dbReference type="Proteomes" id="UP000299102"/>
    </source>
</evidence>
<protein>
    <submittedName>
        <fullName evidence="2">Uncharacterized protein</fullName>
    </submittedName>
</protein>
<feature type="compositionally biased region" description="Basic and acidic residues" evidence="1">
    <location>
        <begin position="78"/>
        <end position="89"/>
    </location>
</feature>
<evidence type="ECO:0000313" key="2">
    <source>
        <dbReference type="EMBL" id="GBP45749.1"/>
    </source>
</evidence>
<proteinExistence type="predicted"/>
<reference evidence="2 3" key="1">
    <citation type="journal article" date="2019" name="Commun. Biol.">
        <title>The bagworm genome reveals a unique fibroin gene that provides high tensile strength.</title>
        <authorList>
            <person name="Kono N."/>
            <person name="Nakamura H."/>
            <person name="Ohtoshi R."/>
            <person name="Tomita M."/>
            <person name="Numata K."/>
            <person name="Arakawa K."/>
        </authorList>
    </citation>
    <scope>NUCLEOTIDE SEQUENCE [LARGE SCALE GENOMIC DNA]</scope>
</reference>
<accession>A0A4C1W5G0</accession>
<feature type="compositionally biased region" description="Low complexity" evidence="1">
    <location>
        <begin position="60"/>
        <end position="72"/>
    </location>
</feature>